<keyword evidence="1" id="KW-0547">Nucleotide-binding</keyword>
<gene>
    <name evidence="2" type="ORF">Cadr_000003996</name>
</gene>
<dbReference type="GO" id="GO:0015966">
    <property type="term" value="P:diadenosine tetraphosphate biosynthetic process"/>
    <property type="evidence" value="ECO:0007669"/>
    <property type="project" value="TreeGrafter"/>
</dbReference>
<dbReference type="GO" id="GO:0006430">
    <property type="term" value="P:lysyl-tRNA aminoacylation"/>
    <property type="evidence" value="ECO:0007669"/>
    <property type="project" value="TreeGrafter"/>
</dbReference>
<sequence>MAYADYHDCMEITEKMITGVEKHITGSYRVTYHPDCPEGRASEINFTPPFRKISMVEKLEKALDMKLPETNLCETEETCKILDDIFVAKAKEICSAYTELNDPMQQWQLFEEQAKAKAAGGDEAMFRDETF</sequence>
<dbReference type="AlphaFoldDB" id="A0A5N4EBD3"/>
<dbReference type="GO" id="GO:0002276">
    <property type="term" value="P:basophil activation involved in immune response"/>
    <property type="evidence" value="ECO:0007669"/>
    <property type="project" value="TreeGrafter"/>
</dbReference>
<proteinExistence type="predicted"/>
<protein>
    <submittedName>
        <fullName evidence="2">Lysine--tRNA ligase</fullName>
    </submittedName>
</protein>
<keyword evidence="3" id="KW-1185">Reference proteome</keyword>
<evidence type="ECO:0000313" key="2">
    <source>
        <dbReference type="EMBL" id="KAB1280732.1"/>
    </source>
</evidence>
<dbReference type="Proteomes" id="UP000299084">
    <property type="component" value="Unassembled WGS sequence"/>
</dbReference>
<dbReference type="GO" id="GO:0043032">
    <property type="term" value="P:positive regulation of macrophage activation"/>
    <property type="evidence" value="ECO:0007669"/>
    <property type="project" value="TreeGrafter"/>
</dbReference>
<dbReference type="GO" id="GO:0000049">
    <property type="term" value="F:tRNA binding"/>
    <property type="evidence" value="ECO:0007669"/>
    <property type="project" value="TreeGrafter"/>
</dbReference>
<dbReference type="PANTHER" id="PTHR42918">
    <property type="entry name" value="LYSYL-TRNA SYNTHETASE"/>
    <property type="match status" value="1"/>
</dbReference>
<dbReference type="GO" id="GO:0005739">
    <property type="term" value="C:mitochondrion"/>
    <property type="evidence" value="ECO:0007669"/>
    <property type="project" value="TreeGrafter"/>
</dbReference>
<dbReference type="GO" id="GO:0004824">
    <property type="term" value="F:lysine-tRNA ligase activity"/>
    <property type="evidence" value="ECO:0007669"/>
    <property type="project" value="TreeGrafter"/>
</dbReference>
<dbReference type="Gene3D" id="3.30.930.10">
    <property type="entry name" value="Bira Bifunctional Protein, Domain 2"/>
    <property type="match status" value="2"/>
</dbReference>
<dbReference type="SUPFAM" id="SSF55681">
    <property type="entry name" value="Class II aaRS and biotin synthetases"/>
    <property type="match status" value="1"/>
</dbReference>
<evidence type="ECO:0000256" key="1">
    <source>
        <dbReference type="ARBA" id="ARBA00022741"/>
    </source>
</evidence>
<dbReference type="EMBL" id="JWIN03000003">
    <property type="protein sequence ID" value="KAB1280732.1"/>
    <property type="molecule type" value="Genomic_DNA"/>
</dbReference>
<accession>A0A5N4EBD3</accession>
<name>A0A5N4EBD3_CAMDR</name>
<keyword evidence="2" id="KW-0436">Ligase</keyword>
<comment type="caution">
    <text evidence="2">The sequence shown here is derived from an EMBL/GenBank/DDBJ whole genome shotgun (WGS) entry which is preliminary data.</text>
</comment>
<reference evidence="2 3" key="1">
    <citation type="journal article" date="2019" name="Mol. Ecol. Resour.">
        <title>Improving Illumina assemblies with Hi-C and long reads: an example with the North African dromedary.</title>
        <authorList>
            <person name="Elbers J.P."/>
            <person name="Rogers M.F."/>
            <person name="Perelman P.L."/>
            <person name="Proskuryakova A.A."/>
            <person name="Serdyukova N.A."/>
            <person name="Johnson W.E."/>
            <person name="Horin P."/>
            <person name="Corander J."/>
            <person name="Murphy D."/>
            <person name="Burger P.A."/>
        </authorList>
    </citation>
    <scope>NUCLEOTIDE SEQUENCE [LARGE SCALE GENOMIC DNA]</scope>
    <source>
        <strain evidence="2">Drom800</strain>
        <tissue evidence="2">Blood</tissue>
    </source>
</reference>
<dbReference type="GO" id="GO:0005615">
    <property type="term" value="C:extracellular space"/>
    <property type="evidence" value="ECO:0007669"/>
    <property type="project" value="TreeGrafter"/>
</dbReference>
<dbReference type="GO" id="GO:0005634">
    <property type="term" value="C:nucleus"/>
    <property type="evidence" value="ECO:0007669"/>
    <property type="project" value="TreeGrafter"/>
</dbReference>
<evidence type="ECO:0000313" key="3">
    <source>
        <dbReference type="Proteomes" id="UP000299084"/>
    </source>
</evidence>
<dbReference type="InterPro" id="IPR045864">
    <property type="entry name" value="aa-tRNA-synth_II/BPL/LPL"/>
</dbReference>
<dbReference type="GO" id="GO:0017101">
    <property type="term" value="C:aminoacyl-tRNA synthetase multienzyme complex"/>
    <property type="evidence" value="ECO:0007669"/>
    <property type="project" value="TreeGrafter"/>
</dbReference>
<organism evidence="2 3">
    <name type="scientific">Camelus dromedarius</name>
    <name type="common">Dromedary</name>
    <name type="synonym">Arabian camel</name>
    <dbReference type="NCBI Taxonomy" id="9838"/>
    <lineage>
        <taxon>Eukaryota</taxon>
        <taxon>Metazoa</taxon>
        <taxon>Chordata</taxon>
        <taxon>Craniata</taxon>
        <taxon>Vertebrata</taxon>
        <taxon>Euteleostomi</taxon>
        <taxon>Mammalia</taxon>
        <taxon>Eutheria</taxon>
        <taxon>Laurasiatheria</taxon>
        <taxon>Artiodactyla</taxon>
        <taxon>Tylopoda</taxon>
        <taxon>Camelidae</taxon>
        <taxon>Camelus</taxon>
    </lineage>
</organism>
<dbReference type="PANTHER" id="PTHR42918:SF9">
    <property type="entry name" value="LYSINE--TRNA LIGASE"/>
    <property type="match status" value="1"/>
</dbReference>
<dbReference type="GO" id="GO:0003877">
    <property type="term" value="F:ATP:ADP adenylyltransferase activity"/>
    <property type="evidence" value="ECO:0007669"/>
    <property type="project" value="TreeGrafter"/>
</dbReference>
<dbReference type="GO" id="GO:0005829">
    <property type="term" value="C:cytosol"/>
    <property type="evidence" value="ECO:0007669"/>
    <property type="project" value="TreeGrafter"/>
</dbReference>